<feature type="transmembrane region" description="Helical" evidence="1">
    <location>
        <begin position="425"/>
        <end position="442"/>
    </location>
</feature>
<dbReference type="PIRSF" id="PIRSF004548">
    <property type="entry name" value="CreD"/>
    <property type="match status" value="1"/>
</dbReference>
<gene>
    <name evidence="2" type="primary">creD</name>
    <name evidence="2" type="ORF">GCM10007854_21740</name>
</gene>
<feature type="transmembrane region" description="Helical" evidence="1">
    <location>
        <begin position="12"/>
        <end position="38"/>
    </location>
</feature>
<dbReference type="NCBIfam" id="NF008712">
    <property type="entry name" value="PRK11715.1-1"/>
    <property type="match status" value="1"/>
</dbReference>
<organism evidence="2 3">
    <name type="scientific">Algimonas porphyrae</name>
    <dbReference type="NCBI Taxonomy" id="1128113"/>
    <lineage>
        <taxon>Bacteria</taxon>
        <taxon>Pseudomonadati</taxon>
        <taxon>Pseudomonadota</taxon>
        <taxon>Alphaproteobacteria</taxon>
        <taxon>Maricaulales</taxon>
        <taxon>Robiginitomaculaceae</taxon>
        <taxon>Algimonas</taxon>
    </lineage>
</organism>
<feature type="transmembrane region" description="Helical" evidence="1">
    <location>
        <begin position="397"/>
        <end position="418"/>
    </location>
</feature>
<keyword evidence="1" id="KW-0472">Membrane</keyword>
<dbReference type="Pfam" id="PF06123">
    <property type="entry name" value="CreD"/>
    <property type="match status" value="1"/>
</dbReference>
<evidence type="ECO:0000313" key="3">
    <source>
        <dbReference type="Proteomes" id="UP001161390"/>
    </source>
</evidence>
<evidence type="ECO:0000256" key="1">
    <source>
        <dbReference type="SAM" id="Phobius"/>
    </source>
</evidence>
<feature type="transmembrane region" description="Helical" evidence="1">
    <location>
        <begin position="448"/>
        <end position="468"/>
    </location>
</feature>
<dbReference type="PANTHER" id="PTHR30092">
    <property type="entry name" value="INNER MEMBRANE PROTEIN CRED"/>
    <property type="match status" value="1"/>
</dbReference>
<keyword evidence="3" id="KW-1185">Reference proteome</keyword>
<evidence type="ECO:0008006" key="4">
    <source>
        <dbReference type="Google" id="ProtNLM"/>
    </source>
</evidence>
<sequence>MTYTPQPTSRSLGLKLIVILALIVLMAIPVMFISFISFDRSSRADEVTREVSRTYGGQQRLLGPVLVVPYRETLANGGVREGDYVVSALQGEAAFADITVEEKSRSLYKVPVYTADGALTATLPSLDALPEAGGLMFDRSQARIVVGIGDVTGLQADITLNADGQTLTFEPFSRTTRYRSDRMMRDIDVDIEPALELAVEPAIGLARDPARTVEVLTDRLQGGGLTLLSVPATDLLLAGERDVSVSLRVTGAQSLSVIPFARSTRVSLTSDWPHPGFEGRFPPGDRSISEDGFSADWSVPFLRRGIPADGRAMDMTDLIHTGPNAMQVNFVSPLNPYQTVNRALKYAVLFIGLVFLAYFLMETLLGVRVHPAQYLLIGIAQAIFYLLLLAFAEHVGFTIAFLISAVATVALTAGYAGAVFGRNKMSIAAFVFASVYALLFVLMRIQDFALMVGALVSFIAIAATLYLTRNLNWYGDKMSDPES</sequence>
<keyword evidence="1" id="KW-0812">Transmembrane</keyword>
<dbReference type="PANTHER" id="PTHR30092:SF0">
    <property type="entry name" value="INNER MEMBRANE PROTEIN CRED"/>
    <property type="match status" value="1"/>
</dbReference>
<dbReference type="Proteomes" id="UP001161390">
    <property type="component" value="Unassembled WGS sequence"/>
</dbReference>
<reference evidence="2" key="2">
    <citation type="submission" date="2023-01" db="EMBL/GenBank/DDBJ databases">
        <title>Draft genome sequence of Algimonas porphyrae strain NBRC 108216.</title>
        <authorList>
            <person name="Sun Q."/>
            <person name="Mori K."/>
        </authorList>
    </citation>
    <scope>NUCLEOTIDE SEQUENCE</scope>
    <source>
        <strain evidence="2">NBRC 108216</strain>
    </source>
</reference>
<name>A0ABQ5V2P0_9PROT</name>
<feature type="transmembrane region" description="Helical" evidence="1">
    <location>
        <begin position="343"/>
        <end position="361"/>
    </location>
</feature>
<reference evidence="2" key="1">
    <citation type="journal article" date="2014" name="Int. J. Syst. Evol. Microbiol.">
        <title>Complete genome of a new Firmicutes species belonging to the dominant human colonic microbiota ('Ruminococcus bicirculans') reveals two chromosomes and a selective capacity to utilize plant glucans.</title>
        <authorList>
            <consortium name="NISC Comparative Sequencing Program"/>
            <person name="Wegmann U."/>
            <person name="Louis P."/>
            <person name="Goesmann A."/>
            <person name="Henrissat B."/>
            <person name="Duncan S.H."/>
            <person name="Flint H.J."/>
        </authorList>
    </citation>
    <scope>NUCLEOTIDE SEQUENCE</scope>
    <source>
        <strain evidence="2">NBRC 108216</strain>
    </source>
</reference>
<comment type="caution">
    <text evidence="2">The sequence shown here is derived from an EMBL/GenBank/DDBJ whole genome shotgun (WGS) entry which is preliminary data.</text>
</comment>
<evidence type="ECO:0000313" key="2">
    <source>
        <dbReference type="EMBL" id="GLQ21219.1"/>
    </source>
</evidence>
<dbReference type="RefSeq" id="WP_284372554.1">
    <property type="nucleotide sequence ID" value="NZ_BSNJ01000004.1"/>
</dbReference>
<accession>A0ABQ5V2P0</accession>
<dbReference type="InterPro" id="IPR010364">
    <property type="entry name" value="Uncharacterised_IM_CreD"/>
</dbReference>
<dbReference type="EMBL" id="BSNJ01000004">
    <property type="protein sequence ID" value="GLQ21219.1"/>
    <property type="molecule type" value="Genomic_DNA"/>
</dbReference>
<proteinExistence type="predicted"/>
<feature type="transmembrane region" description="Helical" evidence="1">
    <location>
        <begin position="373"/>
        <end position="391"/>
    </location>
</feature>
<protein>
    <recommendedName>
        <fullName evidence="4">Inner membrane protein</fullName>
    </recommendedName>
</protein>
<keyword evidence="1" id="KW-1133">Transmembrane helix</keyword>